<dbReference type="Pfam" id="PF03885">
    <property type="entry name" value="DUF327"/>
    <property type="match status" value="1"/>
</dbReference>
<keyword evidence="2" id="KW-1185">Reference proteome</keyword>
<dbReference type="InterPro" id="IPR005585">
    <property type="entry name" value="DUF327"/>
</dbReference>
<dbReference type="Gene3D" id="1.20.120.490">
    <property type="entry name" value="Hypothetical protein TM1646-like domain"/>
    <property type="match status" value="1"/>
</dbReference>
<evidence type="ECO:0008006" key="3">
    <source>
        <dbReference type="Google" id="ProtNLM"/>
    </source>
</evidence>
<dbReference type="STRING" id="1121256.SAMN02746089_00929"/>
<dbReference type="OrthoDB" id="1680946at2"/>
<sequence length="145" mass="16719">MKVNPLTVNTVGTSGGSEVTKVNTSGGFEIEFYNAGQKIHAEKLRELLQRIDDVSKTLKENPDINTLVRYKRLVREFLAEVLNGFELSQRYSTDYSGRRKVYSIVKKVEEKLELMAQQFFRDQKDNLELIKLVDDIRGLLVDLYT</sequence>
<organism evidence="1 2">
    <name type="scientific">Caldanaerobius fijiensis DSM 17918</name>
    <dbReference type="NCBI Taxonomy" id="1121256"/>
    <lineage>
        <taxon>Bacteria</taxon>
        <taxon>Bacillati</taxon>
        <taxon>Bacillota</taxon>
        <taxon>Clostridia</taxon>
        <taxon>Thermoanaerobacterales</taxon>
        <taxon>Thermoanaerobacteraceae</taxon>
        <taxon>Caldanaerobius</taxon>
    </lineage>
</organism>
<accession>A0A1M4X2M4</accession>
<dbReference type="SUPFAM" id="SSF158397">
    <property type="entry name" value="TM1646-like"/>
    <property type="match status" value="1"/>
</dbReference>
<evidence type="ECO:0000313" key="1">
    <source>
        <dbReference type="EMBL" id="SHE87637.1"/>
    </source>
</evidence>
<dbReference type="AlphaFoldDB" id="A0A1M4X2M4"/>
<dbReference type="InterPro" id="IPR024042">
    <property type="entry name" value="TM1646-like_dom_sf"/>
</dbReference>
<dbReference type="RefSeq" id="WP_073342150.1">
    <property type="nucleotide sequence ID" value="NZ_FQVH01000007.1"/>
</dbReference>
<proteinExistence type="predicted"/>
<gene>
    <name evidence="1" type="ORF">SAMN02746089_00929</name>
</gene>
<dbReference type="Proteomes" id="UP000184088">
    <property type="component" value="Unassembled WGS sequence"/>
</dbReference>
<dbReference type="EMBL" id="FQVH01000007">
    <property type="protein sequence ID" value="SHE87637.1"/>
    <property type="molecule type" value="Genomic_DNA"/>
</dbReference>
<reference evidence="1 2" key="1">
    <citation type="submission" date="2016-11" db="EMBL/GenBank/DDBJ databases">
        <authorList>
            <person name="Jaros S."/>
            <person name="Januszkiewicz K."/>
            <person name="Wedrychowicz H."/>
        </authorList>
    </citation>
    <scope>NUCLEOTIDE SEQUENCE [LARGE SCALE GENOMIC DNA]</scope>
    <source>
        <strain evidence="1 2">DSM 17918</strain>
    </source>
</reference>
<name>A0A1M4X2M4_9THEO</name>
<evidence type="ECO:0000313" key="2">
    <source>
        <dbReference type="Proteomes" id="UP000184088"/>
    </source>
</evidence>
<protein>
    <recommendedName>
        <fullName evidence="3">DUF327 domain-containing protein</fullName>
    </recommendedName>
</protein>